<name>A0ACC2IJ49_9PLEO</name>
<dbReference type="EMBL" id="JAPHNI010000153">
    <property type="protein sequence ID" value="KAJ8115193.1"/>
    <property type="molecule type" value="Genomic_DNA"/>
</dbReference>
<comment type="caution">
    <text evidence="1">The sequence shown here is derived from an EMBL/GenBank/DDBJ whole genome shotgun (WGS) entry which is preliminary data.</text>
</comment>
<proteinExistence type="predicted"/>
<protein>
    <submittedName>
        <fullName evidence="1">Uncharacterized protein</fullName>
    </submittedName>
</protein>
<evidence type="ECO:0000313" key="2">
    <source>
        <dbReference type="Proteomes" id="UP001153331"/>
    </source>
</evidence>
<gene>
    <name evidence="1" type="ORF">OPT61_g3101</name>
</gene>
<accession>A0ACC2IJ49</accession>
<dbReference type="Proteomes" id="UP001153331">
    <property type="component" value="Unassembled WGS sequence"/>
</dbReference>
<reference evidence="1" key="1">
    <citation type="submission" date="2022-11" db="EMBL/GenBank/DDBJ databases">
        <title>Genome Sequence of Boeremia exigua.</title>
        <authorList>
            <person name="Buettner E."/>
        </authorList>
    </citation>
    <scope>NUCLEOTIDE SEQUENCE</scope>
    <source>
        <strain evidence="1">CU02</strain>
    </source>
</reference>
<sequence length="1130" mass="128770">MPPKRKKRRSQNYEAWRQGPRAAPYWAKFEEGFLKSGQFAEGQKGEEFLNVYNQILQGESNGGGKYSSDGAEAHLQNAMDWQAWLLVKLVHNNVSYRNGCLYGCTDPKPVIYEKMWNTIKNELRNRSRQAKGSQKAVRTTKPTAKKRSDGSSSESGEELNPNDGMVLVTWVNLPISLRKTVSNTEEFEKFCGYNLPGFRAAVEARFGLASHQHVILELVESNNSTFTEAQSVAAQEHNKDGVFFALKTRKATLQQEVAPLPPAVIATPQAHKSKNEPEQRRLAWAEMIADARSKNSKTLDLSVPLWQFSFLKSLGDDTKVSIEDVVLNLGEVNDEETALEYTHGLLDLTKALKDKDEIKGEGSEDSEGPPLTRYREITQEEKDAYREQAQWLDNKVYQREDHNGACARLGIQDPARPRMDGLYPAQTFEFYQPTAIDAMVSFEDANIRGGLLADDMGLGKTVEIIGLMLFRSNQRKLAIKNGEQVSPALPTLILMPRTLVIQWKDEILKFTDRFRVVVYYGTPKNRTEEGVVYHKGKITRSSDYFNGDERNADTIVLSTYTTWAIRHGPKAQTTWLIDEHMRSAKASRQKARLHVEKSYKVDVATKSCAIQLQDCFERVILDEGHEIRHMSPQVGISVRWVGGKYRNVVTGTPILNGLVDFCGIMRFLQPPELESMEHIRSLGIKPKPHEHTLKDILKLFDPWSVEDDDPRATLRYSVAAIDQWVFHKNTSNEQRGLKMRKVFQKCMLRRSMSSTINGKRIGDCLPEVQRINIECAFTDVERQYYDYMYADTSSRLFKKKGENNALAWNTTTYRKLCLITSWLGLGYLLEYKAAKLKKIREHKDNAVRFLKDVRIGQARVKIPEAQQLPLPKDEDTAKMIQQHCTGSPKLRQLLAIIAELVVLQKEKITVWVNSPFQMEWLDSVFKLCRLESRQLRADLAADERDKLIQQFLQDPKSPQIMICSYLISCAGINMHLRCRTVIEFEPAPCQGVRDQMVGRVRRKGQTRFCRHIKLTTKDSFNTQQDAVTLLRSLPMLMTQLDLDVFGKQEEEMDRDCALGDWVLFNNDLVPAADPKVTSLNLPTIDPDTLLMYISLKMAGHKLEGDILSLKKAAKGLKQNQPAKPTIALWK</sequence>
<organism evidence="1 2">
    <name type="scientific">Boeremia exigua</name>
    <dbReference type="NCBI Taxonomy" id="749465"/>
    <lineage>
        <taxon>Eukaryota</taxon>
        <taxon>Fungi</taxon>
        <taxon>Dikarya</taxon>
        <taxon>Ascomycota</taxon>
        <taxon>Pezizomycotina</taxon>
        <taxon>Dothideomycetes</taxon>
        <taxon>Pleosporomycetidae</taxon>
        <taxon>Pleosporales</taxon>
        <taxon>Pleosporineae</taxon>
        <taxon>Didymellaceae</taxon>
        <taxon>Boeremia</taxon>
    </lineage>
</organism>
<evidence type="ECO:0000313" key="1">
    <source>
        <dbReference type="EMBL" id="KAJ8115193.1"/>
    </source>
</evidence>
<keyword evidence="2" id="KW-1185">Reference proteome</keyword>